<reference evidence="1" key="1">
    <citation type="submission" date="2019-12" db="EMBL/GenBank/DDBJ databases">
        <title>Ruegeria JWLKs population differentiation of coral mucus and skeleton niches.</title>
        <authorList>
            <person name="Luo D."/>
        </authorList>
    </citation>
    <scope>NUCLEOTIDE SEQUENCE</scope>
    <source>
        <strain evidence="1">HKCCD6181</strain>
    </source>
</reference>
<dbReference type="SUPFAM" id="SSF53335">
    <property type="entry name" value="S-adenosyl-L-methionine-dependent methyltransferases"/>
    <property type="match status" value="1"/>
</dbReference>
<evidence type="ECO:0000313" key="1">
    <source>
        <dbReference type="EMBL" id="NOE20659.1"/>
    </source>
</evidence>
<keyword evidence="1" id="KW-0489">Methyltransferase</keyword>
<dbReference type="GO" id="GO:0032259">
    <property type="term" value="P:methylation"/>
    <property type="evidence" value="ECO:0007669"/>
    <property type="project" value="UniProtKB-KW"/>
</dbReference>
<protein>
    <submittedName>
        <fullName evidence="1">Class I SAM-dependent methyltransferase</fullName>
    </submittedName>
</protein>
<gene>
    <name evidence="1" type="ORF">GS634_21225</name>
</gene>
<evidence type="ECO:0000313" key="2">
    <source>
        <dbReference type="Proteomes" id="UP000597886"/>
    </source>
</evidence>
<accession>A0AA90Z4S0</accession>
<dbReference type="Proteomes" id="UP000597886">
    <property type="component" value="Unassembled WGS sequence"/>
</dbReference>
<dbReference type="InterPro" id="IPR029063">
    <property type="entry name" value="SAM-dependent_MTases_sf"/>
</dbReference>
<proteinExistence type="predicted"/>
<organism evidence="1 2">
    <name type="scientific">Ruegeria atlantica</name>
    <dbReference type="NCBI Taxonomy" id="81569"/>
    <lineage>
        <taxon>Bacteria</taxon>
        <taxon>Pseudomonadati</taxon>
        <taxon>Pseudomonadota</taxon>
        <taxon>Alphaproteobacteria</taxon>
        <taxon>Rhodobacterales</taxon>
        <taxon>Roseobacteraceae</taxon>
        <taxon>Ruegeria</taxon>
    </lineage>
</organism>
<dbReference type="Pfam" id="PF13578">
    <property type="entry name" value="Methyltransf_24"/>
    <property type="match status" value="1"/>
</dbReference>
<keyword evidence="1" id="KW-0808">Transferase</keyword>
<dbReference type="AlphaFoldDB" id="A0AA90Z4S0"/>
<dbReference type="GO" id="GO:0008168">
    <property type="term" value="F:methyltransferase activity"/>
    <property type="evidence" value="ECO:0007669"/>
    <property type="project" value="UniProtKB-KW"/>
</dbReference>
<name>A0AA90Z4S0_9RHOB</name>
<dbReference type="Gene3D" id="3.40.50.150">
    <property type="entry name" value="Vaccinia Virus protein VP39"/>
    <property type="match status" value="1"/>
</dbReference>
<comment type="caution">
    <text evidence="1">The sequence shown here is derived from an EMBL/GenBank/DDBJ whole genome shotgun (WGS) entry which is preliminary data.</text>
</comment>
<dbReference type="EMBL" id="WVRA01000012">
    <property type="protein sequence ID" value="NOE20659.1"/>
    <property type="molecule type" value="Genomic_DNA"/>
</dbReference>
<sequence length="276" mass="31208">MPVTAASYQAYLNSPYKSSKHSTYFDVYDKLFSPYVGKPITFVEIGVLSGGSLFMWREFFGPQARIIGVELNPGAKRWEQEGFEIFIGSQSDPAFLEKLANEIGEIDIVLDDGGHTYEQQIITTECLLPHIRDGGMLVVEDTHTSYMEGFGPKHRSFVKYAMSMVDRVNRRFSKLLSDAAEKRVWGIRFYESFVIFDVNRKATSIVSVPTDNGGEDLNAKDFRHADNQTYENFLKASKSLSALKVIPGTRSLAKLARHVISLPSNLKHARKLKEFF</sequence>